<name>A0AC35GQJ1_9BILA</name>
<protein>
    <submittedName>
        <fullName evidence="2">Uncharacterized protein</fullName>
    </submittedName>
</protein>
<evidence type="ECO:0000313" key="1">
    <source>
        <dbReference type="Proteomes" id="UP000887580"/>
    </source>
</evidence>
<reference evidence="2" key="1">
    <citation type="submission" date="2022-11" db="UniProtKB">
        <authorList>
            <consortium name="WormBaseParasite"/>
        </authorList>
    </citation>
    <scope>IDENTIFICATION</scope>
</reference>
<sequence>MVVGLPNILLLSYFTEACKKLSEKLECLVIVDPEFTDITILTELFSIGLKYANVVHIIPAIVSILQCSISKIKHLFNDKVLILIKVSDKYYACNLVKEKIFIYPNSIAKEKIKSLQSDIYSGFALEDVHCVYQNGIDETVKKSLKSKFQMINFHQLAPPIITLALGGFYKAQCIAEPGKHLEMLNFSPGIVNGKIPIVNRYATFPLQIQSVSMAGVPVRYC</sequence>
<dbReference type="Proteomes" id="UP000887580">
    <property type="component" value="Unplaced"/>
</dbReference>
<evidence type="ECO:0000313" key="2">
    <source>
        <dbReference type="WBParaSite" id="PS1159_v2.g7778.t1"/>
    </source>
</evidence>
<organism evidence="1 2">
    <name type="scientific">Panagrolaimus sp. PS1159</name>
    <dbReference type="NCBI Taxonomy" id="55785"/>
    <lineage>
        <taxon>Eukaryota</taxon>
        <taxon>Metazoa</taxon>
        <taxon>Ecdysozoa</taxon>
        <taxon>Nematoda</taxon>
        <taxon>Chromadorea</taxon>
        <taxon>Rhabditida</taxon>
        <taxon>Tylenchina</taxon>
        <taxon>Panagrolaimomorpha</taxon>
        <taxon>Panagrolaimoidea</taxon>
        <taxon>Panagrolaimidae</taxon>
        <taxon>Panagrolaimus</taxon>
    </lineage>
</organism>
<dbReference type="WBParaSite" id="PS1159_v2.g7778.t1">
    <property type="protein sequence ID" value="PS1159_v2.g7778.t1"/>
    <property type="gene ID" value="PS1159_v2.g7778"/>
</dbReference>
<proteinExistence type="predicted"/>
<accession>A0AC35GQJ1</accession>